<evidence type="ECO:0000256" key="1">
    <source>
        <dbReference type="SAM" id="SignalP"/>
    </source>
</evidence>
<keyword evidence="1" id="KW-0732">Signal</keyword>
<feature type="signal peptide" evidence="1">
    <location>
        <begin position="1"/>
        <end position="22"/>
    </location>
</feature>
<protein>
    <submittedName>
        <fullName evidence="2">Uncharacterized protein</fullName>
    </submittedName>
</protein>
<organism evidence="2 3">
    <name type="scientific">Sphingomonas arantia</name>
    <dbReference type="NCBI Taxonomy" id="1460676"/>
    <lineage>
        <taxon>Bacteria</taxon>
        <taxon>Pseudomonadati</taxon>
        <taxon>Pseudomonadota</taxon>
        <taxon>Alphaproteobacteria</taxon>
        <taxon>Sphingomonadales</taxon>
        <taxon>Sphingomonadaceae</taxon>
        <taxon>Sphingomonas</taxon>
    </lineage>
</organism>
<gene>
    <name evidence="2" type="ORF">ACFSGX_07025</name>
</gene>
<reference evidence="3" key="1">
    <citation type="journal article" date="2019" name="Int. J. Syst. Evol. Microbiol.">
        <title>The Global Catalogue of Microorganisms (GCM) 10K type strain sequencing project: providing services to taxonomists for standard genome sequencing and annotation.</title>
        <authorList>
            <consortium name="The Broad Institute Genomics Platform"/>
            <consortium name="The Broad Institute Genome Sequencing Center for Infectious Disease"/>
            <person name="Wu L."/>
            <person name="Ma J."/>
        </authorList>
    </citation>
    <scope>NUCLEOTIDE SEQUENCE [LARGE SCALE GENOMIC DNA]</scope>
    <source>
        <strain evidence="3">CGMCC 1.12702</strain>
    </source>
</reference>
<dbReference type="Proteomes" id="UP001597400">
    <property type="component" value="Unassembled WGS sequence"/>
</dbReference>
<dbReference type="RefSeq" id="WP_380928638.1">
    <property type="nucleotide sequence ID" value="NZ_JBHUGS010000002.1"/>
</dbReference>
<comment type="caution">
    <text evidence="2">The sequence shown here is derived from an EMBL/GenBank/DDBJ whole genome shotgun (WGS) entry which is preliminary data.</text>
</comment>
<sequence length="138" mass="14706">MSKSSLLVAFAVLASWSATASAASANQFDLVCKGKEQKRTGVPATAWTERFRIDLDAKRWCRGACKTAAQTGQVTADDIVLPDSRATIGGPADAEVSLSRTKGTVREYIMMGWSGSAATLAEGTCTREFFTGFPGQKF</sequence>
<accession>A0ABW4TXR8</accession>
<feature type="chain" id="PRO_5045143688" evidence="1">
    <location>
        <begin position="23"/>
        <end position="138"/>
    </location>
</feature>
<keyword evidence="3" id="KW-1185">Reference proteome</keyword>
<name>A0ABW4TXR8_9SPHN</name>
<proteinExistence type="predicted"/>
<evidence type="ECO:0000313" key="2">
    <source>
        <dbReference type="EMBL" id="MFD1950517.1"/>
    </source>
</evidence>
<dbReference type="EMBL" id="JBHUGS010000002">
    <property type="protein sequence ID" value="MFD1950517.1"/>
    <property type="molecule type" value="Genomic_DNA"/>
</dbReference>
<evidence type="ECO:0000313" key="3">
    <source>
        <dbReference type="Proteomes" id="UP001597400"/>
    </source>
</evidence>